<dbReference type="GO" id="GO:0004519">
    <property type="term" value="F:endonuclease activity"/>
    <property type="evidence" value="ECO:0007669"/>
    <property type="project" value="UniProtKB-KW"/>
</dbReference>
<dbReference type="Pfam" id="PF03372">
    <property type="entry name" value="Exo_endo_phos"/>
    <property type="match status" value="1"/>
</dbReference>
<evidence type="ECO:0000313" key="3">
    <source>
        <dbReference type="EMBL" id="MBE9080484.1"/>
    </source>
</evidence>
<comment type="caution">
    <text evidence="3">The sequence shown here is derived from an EMBL/GenBank/DDBJ whole genome shotgun (WGS) entry which is preliminary data.</text>
</comment>
<reference evidence="3" key="1">
    <citation type="submission" date="2020-10" db="EMBL/GenBank/DDBJ databases">
        <authorList>
            <person name="Castelo-Branco R."/>
            <person name="Eusebio N."/>
            <person name="Adriana R."/>
            <person name="Vieira A."/>
            <person name="Brugerolle De Fraissinette N."/>
            <person name="Rezende De Castro R."/>
            <person name="Schneider M.P."/>
            <person name="Vasconcelos V."/>
            <person name="Leao P.N."/>
        </authorList>
    </citation>
    <scope>NUCLEOTIDE SEQUENCE</scope>
    <source>
        <strain evidence="3">LEGE 07310</strain>
    </source>
</reference>
<accession>A0A8J7AX74</accession>
<dbReference type="PANTHER" id="PTHR42834">
    <property type="entry name" value="ENDONUCLEASE/EXONUCLEASE/PHOSPHATASE FAMILY PROTEIN (AFU_ORTHOLOGUE AFUA_3G09210)"/>
    <property type="match status" value="1"/>
</dbReference>
<evidence type="ECO:0000256" key="1">
    <source>
        <dbReference type="SAM" id="MobiDB-lite"/>
    </source>
</evidence>
<dbReference type="PANTHER" id="PTHR42834:SF1">
    <property type="entry name" value="ENDONUCLEASE_EXONUCLEASE_PHOSPHATASE FAMILY PROTEIN (AFU_ORTHOLOGUE AFUA_3G09210)"/>
    <property type="match status" value="1"/>
</dbReference>
<keyword evidence="3" id="KW-0255">Endonuclease</keyword>
<protein>
    <submittedName>
        <fullName evidence="3">Endonuclease/exonuclease/phosphatase family protein</fullName>
    </submittedName>
</protein>
<name>A0A8J7AX74_9CYAN</name>
<keyword evidence="4" id="KW-1185">Reference proteome</keyword>
<keyword evidence="3" id="KW-0540">Nuclease</keyword>
<keyword evidence="3" id="KW-0378">Hydrolase</keyword>
<evidence type="ECO:0000313" key="4">
    <source>
        <dbReference type="Proteomes" id="UP000636505"/>
    </source>
</evidence>
<evidence type="ECO:0000259" key="2">
    <source>
        <dbReference type="Pfam" id="PF03372"/>
    </source>
</evidence>
<dbReference type="Gene3D" id="3.60.10.10">
    <property type="entry name" value="Endonuclease/exonuclease/phosphatase"/>
    <property type="match status" value="1"/>
</dbReference>
<feature type="domain" description="Endonuclease/exonuclease/phosphatase" evidence="2">
    <location>
        <begin position="19"/>
        <end position="318"/>
    </location>
</feature>
<dbReference type="InterPro" id="IPR036691">
    <property type="entry name" value="Endo/exonu/phosph_ase_sf"/>
</dbReference>
<proteinExistence type="predicted"/>
<dbReference type="EMBL" id="JADEXG010000127">
    <property type="protein sequence ID" value="MBE9080484.1"/>
    <property type="molecule type" value="Genomic_DNA"/>
</dbReference>
<feature type="region of interest" description="Disordered" evidence="1">
    <location>
        <begin position="301"/>
        <end position="327"/>
    </location>
</feature>
<dbReference type="Proteomes" id="UP000636505">
    <property type="component" value="Unassembled WGS sequence"/>
</dbReference>
<dbReference type="AlphaFoldDB" id="A0A8J7AX74"/>
<sequence length="327" mass="35920">MSRFKLIPNLFRPTAEAGPDDPAKYEERLDSLAQVIRDLDPDVLAVQEVGGPEPFEDLVAALQDQYPHQRLSTNPDRRGIRVGFLSKLEIAASDELVQFPEAGLPTVPRLDSKGDFYQSTRLNRGALRIQVQSQSDIPIYLITAHLKSKLLTFPNPSGRARFSPRNENERARVAGTALLQRTAEAVALRIWANDLLNRQPEAALILLGDLNDVTDAATTQILQGPPGSEIGTRGFNAPDKGNKARLFNLAPLIPEERRFSRIYKGNGELIDHILASEELLSGQPRQVPAVDSHVDLLGGLPSISGNPNERREEPGSDHAPVTATFDI</sequence>
<dbReference type="InterPro" id="IPR005135">
    <property type="entry name" value="Endo/exonuclease/phosphatase"/>
</dbReference>
<organism evidence="3 4">
    <name type="scientific">Vasconcelosia minhoensis LEGE 07310</name>
    <dbReference type="NCBI Taxonomy" id="915328"/>
    <lineage>
        <taxon>Bacteria</taxon>
        <taxon>Bacillati</taxon>
        <taxon>Cyanobacteriota</taxon>
        <taxon>Cyanophyceae</taxon>
        <taxon>Nodosilineales</taxon>
        <taxon>Cymatolegaceae</taxon>
        <taxon>Vasconcelosia</taxon>
        <taxon>Vasconcelosia minhoensis</taxon>
    </lineage>
</organism>
<dbReference type="SUPFAM" id="SSF56219">
    <property type="entry name" value="DNase I-like"/>
    <property type="match status" value="1"/>
</dbReference>
<gene>
    <name evidence="3" type="ORF">IQ241_24920</name>
</gene>